<reference evidence="1 2" key="1">
    <citation type="journal article" date="2022" name="Plant J.">
        <title>Chromosome-level genome of Camellia lanceoleosa provides a valuable resource for understanding genome evolution and self-incompatibility.</title>
        <authorList>
            <person name="Gong W."/>
            <person name="Xiao S."/>
            <person name="Wang L."/>
            <person name="Liao Z."/>
            <person name="Chang Y."/>
            <person name="Mo W."/>
            <person name="Hu G."/>
            <person name="Li W."/>
            <person name="Zhao G."/>
            <person name="Zhu H."/>
            <person name="Hu X."/>
            <person name="Ji K."/>
            <person name="Xiang X."/>
            <person name="Song Q."/>
            <person name="Yuan D."/>
            <person name="Jin S."/>
            <person name="Zhang L."/>
        </authorList>
    </citation>
    <scope>NUCLEOTIDE SEQUENCE [LARGE SCALE GENOMIC DNA]</scope>
    <source>
        <strain evidence="1">SQ_2022a</strain>
    </source>
</reference>
<proteinExistence type="predicted"/>
<sequence length="126" mass="13934">MGDHFELLVDRLLTESTIEAVIESKKQLQHDIPSASEDMMNGFSSHTMDANSGSSPRKLVLCRICHDEDEDSNMEIPSSCCGTLKEAGNVSRFASDQENELPQLQPQLHLIHNSSATCSFLLDAEK</sequence>
<accession>A0ACC0HYH9</accession>
<keyword evidence="2" id="KW-1185">Reference proteome</keyword>
<evidence type="ECO:0000313" key="1">
    <source>
        <dbReference type="EMBL" id="KAI8017505.1"/>
    </source>
</evidence>
<dbReference type="Proteomes" id="UP001060215">
    <property type="component" value="Chromosome 2"/>
</dbReference>
<comment type="caution">
    <text evidence="1">The sequence shown here is derived from an EMBL/GenBank/DDBJ whole genome shotgun (WGS) entry which is preliminary data.</text>
</comment>
<dbReference type="EMBL" id="CM045759">
    <property type="protein sequence ID" value="KAI8017505.1"/>
    <property type="molecule type" value="Genomic_DNA"/>
</dbReference>
<evidence type="ECO:0000313" key="2">
    <source>
        <dbReference type="Proteomes" id="UP001060215"/>
    </source>
</evidence>
<organism evidence="1 2">
    <name type="scientific">Camellia lanceoleosa</name>
    <dbReference type="NCBI Taxonomy" id="1840588"/>
    <lineage>
        <taxon>Eukaryota</taxon>
        <taxon>Viridiplantae</taxon>
        <taxon>Streptophyta</taxon>
        <taxon>Embryophyta</taxon>
        <taxon>Tracheophyta</taxon>
        <taxon>Spermatophyta</taxon>
        <taxon>Magnoliopsida</taxon>
        <taxon>eudicotyledons</taxon>
        <taxon>Gunneridae</taxon>
        <taxon>Pentapetalae</taxon>
        <taxon>asterids</taxon>
        <taxon>Ericales</taxon>
        <taxon>Theaceae</taxon>
        <taxon>Camellia</taxon>
    </lineage>
</organism>
<name>A0ACC0HYH9_9ERIC</name>
<gene>
    <name evidence="1" type="ORF">LOK49_LG04G03239</name>
</gene>
<protein>
    <submittedName>
        <fullName evidence="1">Uncharacterized protein</fullName>
    </submittedName>
</protein>